<dbReference type="RefSeq" id="WP_330200023.1">
    <property type="nucleotide sequence ID" value="NZ_JAZDRP010000013.1"/>
</dbReference>
<evidence type="ECO:0000313" key="3">
    <source>
        <dbReference type="Proteomes" id="UP001354971"/>
    </source>
</evidence>
<sequence length="167" mass="18719">MLRYILAGLGALAVSAPALAQACDDRDPGLLARFEGEWQSDGNAFGQPAQSTMRWTPVLDGCFWQMEYLIEYNPGTDEAGTFHGVGVHHHESDLVTGHWVDNWGAMHQLRGSTTESEMIVFWGEPTAQLGRSRYTLTEDGAIQVTDWILTNDAWQQFNDNRFERVAD</sequence>
<evidence type="ECO:0000313" key="2">
    <source>
        <dbReference type="EMBL" id="MEE2527361.1"/>
    </source>
</evidence>
<name>A0ABU7LTX6_9PROT</name>
<feature type="signal peptide" evidence="1">
    <location>
        <begin position="1"/>
        <end position="20"/>
    </location>
</feature>
<dbReference type="EMBL" id="JAZDRP010000013">
    <property type="protein sequence ID" value="MEE2527361.1"/>
    <property type="molecule type" value="Genomic_DNA"/>
</dbReference>
<proteinExistence type="predicted"/>
<dbReference type="PROSITE" id="PS51257">
    <property type="entry name" value="PROKAR_LIPOPROTEIN"/>
    <property type="match status" value="1"/>
</dbReference>
<dbReference type="Proteomes" id="UP001354971">
    <property type="component" value="Unassembled WGS sequence"/>
</dbReference>
<organism evidence="2 3">
    <name type="scientific">Hyphobacterium lacteum</name>
    <dbReference type="NCBI Taxonomy" id="3116575"/>
    <lineage>
        <taxon>Bacteria</taxon>
        <taxon>Pseudomonadati</taxon>
        <taxon>Pseudomonadota</taxon>
        <taxon>Alphaproteobacteria</taxon>
        <taxon>Maricaulales</taxon>
        <taxon>Maricaulaceae</taxon>
        <taxon>Hyphobacterium</taxon>
    </lineage>
</organism>
<evidence type="ECO:0008006" key="4">
    <source>
        <dbReference type="Google" id="ProtNLM"/>
    </source>
</evidence>
<keyword evidence="1" id="KW-0732">Signal</keyword>
<comment type="caution">
    <text evidence="2">The sequence shown here is derived from an EMBL/GenBank/DDBJ whole genome shotgun (WGS) entry which is preliminary data.</text>
</comment>
<keyword evidence="3" id="KW-1185">Reference proteome</keyword>
<accession>A0ABU7LTX6</accession>
<reference evidence="2 3" key="1">
    <citation type="submission" date="2024-01" db="EMBL/GenBank/DDBJ databases">
        <title>Hyphobacterium bacterium isolated from marine sediment.</title>
        <authorList>
            <person name="Zhao S."/>
        </authorList>
    </citation>
    <scope>NUCLEOTIDE SEQUENCE [LARGE SCALE GENOMIC DNA]</scope>
    <source>
        <strain evidence="3">HN65</strain>
    </source>
</reference>
<protein>
    <recommendedName>
        <fullName evidence="4">DUF1579 domain-containing protein</fullName>
    </recommendedName>
</protein>
<evidence type="ECO:0000256" key="1">
    <source>
        <dbReference type="SAM" id="SignalP"/>
    </source>
</evidence>
<gene>
    <name evidence="2" type="ORF">V0U79_13420</name>
</gene>
<feature type="chain" id="PRO_5046748180" description="DUF1579 domain-containing protein" evidence="1">
    <location>
        <begin position="21"/>
        <end position="167"/>
    </location>
</feature>